<dbReference type="Gene3D" id="3.30.1240.10">
    <property type="match status" value="1"/>
</dbReference>
<organism evidence="1 2">
    <name type="scientific">Candidatus Copromonas faecavium</name>
    <name type="common">nom. illeg.</name>
    <dbReference type="NCBI Taxonomy" id="2840740"/>
    <lineage>
        <taxon>Bacteria</taxon>
        <taxon>Bacillati</taxon>
        <taxon>Bacillota</taxon>
        <taxon>Clostridia</taxon>
        <taxon>Lachnospirales</taxon>
        <taxon>Lachnospiraceae</taxon>
        <taxon>Candidatus Copromonas (nom. illeg.)</taxon>
    </lineage>
</organism>
<reference evidence="1" key="1">
    <citation type="submission" date="2020-10" db="EMBL/GenBank/DDBJ databases">
        <authorList>
            <person name="Gilroy R."/>
        </authorList>
    </citation>
    <scope>NUCLEOTIDE SEQUENCE</scope>
    <source>
        <strain evidence="1">CHK180-2868</strain>
    </source>
</reference>
<keyword evidence="1" id="KW-0378">Hydrolase</keyword>
<name>A0A9D1A501_9FIRM</name>
<proteinExistence type="predicted"/>
<dbReference type="Pfam" id="PF08282">
    <property type="entry name" value="Hydrolase_3"/>
    <property type="match status" value="1"/>
</dbReference>
<accession>A0A9D1A501</accession>
<dbReference type="EMBL" id="DVGC01000042">
    <property type="protein sequence ID" value="HIR05829.1"/>
    <property type="molecule type" value="Genomic_DNA"/>
</dbReference>
<evidence type="ECO:0000313" key="1">
    <source>
        <dbReference type="EMBL" id="HIR05829.1"/>
    </source>
</evidence>
<dbReference type="SUPFAM" id="SSF56784">
    <property type="entry name" value="HAD-like"/>
    <property type="match status" value="1"/>
</dbReference>
<sequence length="299" mass="33345">MNLYLSDMDGTLLDGNGVLPEKTRGQLKNMLAHGLLFTVASARTPLSAIPLLKGLELQVPAILMSGALIYDMKSHRILDTVSFDAQEMKILCQAEQETGCRGLLISEKGERLILNLAPKAQGPWEGYFPLPSRMKIPSLYPDIQAVGAEGLKQERLIYGLYMDQIPERLSRMADMLEQASCFCVDFYQDCYRPSCWCMELTGRRTSKKRGVQFLRNLYPGARLIGFGDGKNDLSLFEACDEAYAVSNACRELKERACGILENSRFDGVVNAIKERWEKDEAYSDGEPLSVKHGIQGGTI</sequence>
<dbReference type="PANTHER" id="PTHR10000:SF8">
    <property type="entry name" value="HAD SUPERFAMILY HYDROLASE-LIKE, TYPE 3"/>
    <property type="match status" value="1"/>
</dbReference>
<reference evidence="1" key="2">
    <citation type="journal article" date="2021" name="PeerJ">
        <title>Extensive microbial diversity within the chicken gut microbiome revealed by metagenomics and culture.</title>
        <authorList>
            <person name="Gilroy R."/>
            <person name="Ravi A."/>
            <person name="Getino M."/>
            <person name="Pursley I."/>
            <person name="Horton D.L."/>
            <person name="Alikhan N.F."/>
            <person name="Baker D."/>
            <person name="Gharbi K."/>
            <person name="Hall N."/>
            <person name="Watson M."/>
            <person name="Adriaenssens E.M."/>
            <person name="Foster-Nyarko E."/>
            <person name="Jarju S."/>
            <person name="Secka A."/>
            <person name="Antonio M."/>
            <person name="Oren A."/>
            <person name="Chaudhuri R.R."/>
            <person name="La Ragione R."/>
            <person name="Hildebrand F."/>
            <person name="Pallen M.J."/>
        </authorList>
    </citation>
    <scope>NUCLEOTIDE SEQUENCE</scope>
    <source>
        <strain evidence="1">CHK180-2868</strain>
    </source>
</reference>
<dbReference type="GO" id="GO:0016791">
    <property type="term" value="F:phosphatase activity"/>
    <property type="evidence" value="ECO:0007669"/>
    <property type="project" value="TreeGrafter"/>
</dbReference>
<dbReference type="InterPro" id="IPR036412">
    <property type="entry name" value="HAD-like_sf"/>
</dbReference>
<dbReference type="GO" id="GO:0005829">
    <property type="term" value="C:cytosol"/>
    <property type="evidence" value="ECO:0007669"/>
    <property type="project" value="TreeGrafter"/>
</dbReference>
<gene>
    <name evidence="1" type="ORF">IAB28_07680</name>
</gene>
<dbReference type="Proteomes" id="UP000824250">
    <property type="component" value="Unassembled WGS sequence"/>
</dbReference>
<evidence type="ECO:0000313" key="2">
    <source>
        <dbReference type="Proteomes" id="UP000824250"/>
    </source>
</evidence>
<dbReference type="AlphaFoldDB" id="A0A9D1A501"/>
<dbReference type="Gene3D" id="3.40.50.1000">
    <property type="entry name" value="HAD superfamily/HAD-like"/>
    <property type="match status" value="1"/>
</dbReference>
<dbReference type="PANTHER" id="PTHR10000">
    <property type="entry name" value="PHOSPHOSERINE PHOSPHATASE"/>
    <property type="match status" value="1"/>
</dbReference>
<dbReference type="InterPro" id="IPR023214">
    <property type="entry name" value="HAD_sf"/>
</dbReference>
<protein>
    <submittedName>
        <fullName evidence="1">HAD hydrolase family protein</fullName>
    </submittedName>
</protein>
<dbReference type="GO" id="GO:0000287">
    <property type="term" value="F:magnesium ion binding"/>
    <property type="evidence" value="ECO:0007669"/>
    <property type="project" value="TreeGrafter"/>
</dbReference>
<comment type="caution">
    <text evidence="1">The sequence shown here is derived from an EMBL/GenBank/DDBJ whole genome shotgun (WGS) entry which is preliminary data.</text>
</comment>